<comment type="caution">
    <text evidence="1">The sequence shown here is derived from an EMBL/GenBank/DDBJ whole genome shotgun (WGS) entry which is preliminary data.</text>
</comment>
<sequence>MGQVNSAGSRSRSTSSPVRTTSCTGASDDFTFFGGTCVIAPSFPNASRTPTNPCGSSGLSSPAIFSPISAYDVRPSAFSSRRSVP</sequence>
<reference evidence="1" key="1">
    <citation type="submission" date="2024-07" db="EMBL/GenBank/DDBJ databases">
        <title>Genome sequencing of plant associated microbes to promote plant fitness in Sorghum bicolor and Oryza sativa.</title>
        <authorList>
            <person name="Coleman-Derr D."/>
        </authorList>
    </citation>
    <scope>NUCLEOTIDE SEQUENCE</scope>
    <source>
        <strain evidence="1">SAI-173</strain>
    </source>
</reference>
<proteinExistence type="predicted"/>
<name>A0ACC6UQ64_STRAO</name>
<keyword evidence="2" id="KW-1185">Reference proteome</keyword>
<organism evidence="1 2">
    <name type="scientific">Streptomyces albogriseolus</name>
    <dbReference type="NCBI Taxonomy" id="1887"/>
    <lineage>
        <taxon>Bacteria</taxon>
        <taxon>Bacillati</taxon>
        <taxon>Actinomycetota</taxon>
        <taxon>Actinomycetes</taxon>
        <taxon>Kitasatosporales</taxon>
        <taxon>Streptomycetaceae</taxon>
        <taxon>Streptomyces</taxon>
        <taxon>Streptomyces albogriseolus group</taxon>
    </lineage>
</organism>
<evidence type="ECO:0000313" key="2">
    <source>
        <dbReference type="Proteomes" id="UP001565447"/>
    </source>
</evidence>
<gene>
    <name evidence="1" type="ORF">RKD21_003872</name>
</gene>
<dbReference type="EMBL" id="JBGCBD010000002">
    <property type="protein sequence ID" value="MEY9813615.1"/>
    <property type="molecule type" value="Genomic_DNA"/>
</dbReference>
<protein>
    <submittedName>
        <fullName evidence="1">Uncharacterized protein</fullName>
    </submittedName>
</protein>
<evidence type="ECO:0000313" key="1">
    <source>
        <dbReference type="EMBL" id="MEY9813615.1"/>
    </source>
</evidence>
<dbReference type="Proteomes" id="UP001565447">
    <property type="component" value="Unassembled WGS sequence"/>
</dbReference>
<accession>A0ACC6UQ64</accession>